<proteinExistence type="inferred from homology"/>
<reference evidence="3 4" key="1">
    <citation type="submission" date="2018-03" db="EMBL/GenBank/DDBJ databases">
        <title>Genomic Encyclopedia of Type Strains, Phase III (KMG-III): the genomes of soil and plant-associated and newly described type strains.</title>
        <authorList>
            <person name="Whitman W."/>
        </authorList>
    </citation>
    <scope>NUCLEOTIDE SEQUENCE [LARGE SCALE GENOMIC DNA]</scope>
    <source>
        <strain evidence="3 4">CGMCC 1.12700</strain>
    </source>
</reference>
<dbReference type="OrthoDB" id="9801056at2"/>
<comment type="caution">
    <text evidence="3">The sequence shown here is derived from an EMBL/GenBank/DDBJ whole genome shotgun (WGS) entry which is preliminary data.</text>
</comment>
<evidence type="ECO:0000259" key="2">
    <source>
        <dbReference type="Pfam" id="PF01370"/>
    </source>
</evidence>
<feature type="domain" description="NAD-dependent epimerase/dehydratase" evidence="2">
    <location>
        <begin position="3"/>
        <end position="215"/>
    </location>
</feature>
<dbReference type="SUPFAM" id="SSF51735">
    <property type="entry name" value="NAD(P)-binding Rossmann-fold domains"/>
    <property type="match status" value="1"/>
</dbReference>
<dbReference type="Pfam" id="PF01370">
    <property type="entry name" value="Epimerase"/>
    <property type="match status" value="1"/>
</dbReference>
<name>A0A2P8D7Q8_9BACT</name>
<evidence type="ECO:0000313" key="4">
    <source>
        <dbReference type="Proteomes" id="UP000240572"/>
    </source>
</evidence>
<organism evidence="3 4">
    <name type="scientific">Taibaiella chishuiensis</name>
    <dbReference type="NCBI Taxonomy" id="1434707"/>
    <lineage>
        <taxon>Bacteria</taxon>
        <taxon>Pseudomonadati</taxon>
        <taxon>Bacteroidota</taxon>
        <taxon>Chitinophagia</taxon>
        <taxon>Chitinophagales</taxon>
        <taxon>Chitinophagaceae</taxon>
        <taxon>Taibaiella</taxon>
    </lineage>
</organism>
<gene>
    <name evidence="3" type="ORF">B0I18_102236</name>
</gene>
<evidence type="ECO:0000313" key="3">
    <source>
        <dbReference type="EMBL" id="PSK93266.1"/>
    </source>
</evidence>
<sequence>MKIVVTGSSGHLGEALVRTLRAANHEVLGLDRLAAPFTTHTGCITDRDLVRQLLQGVDVILHTATLHKPHVATHSRQDFVDTNISGTLNLLEEAVAAGVRAFIYTSTTSTFGAALSPARDRPAAWITESVQPVPKNIYGITKTAGEDLCMLFHRKYNLPCIVLRTSRFFAEADDDAAVRASYADANIKANELLYRRVDIEDVVTAHIQAMARAEAIGFSTYIISATTPFRQEHLELLHRDAPAVVRALYPGYEKLYAKLGWKMFPEIGRVYVNDKAVAELDWHPRYDFGYVLDCLARDVDFRSPLALLTGSKGYHPGTFEQGPYPV</sequence>
<evidence type="ECO:0000256" key="1">
    <source>
        <dbReference type="ARBA" id="ARBA00007637"/>
    </source>
</evidence>
<dbReference type="PANTHER" id="PTHR43000">
    <property type="entry name" value="DTDP-D-GLUCOSE 4,6-DEHYDRATASE-RELATED"/>
    <property type="match status" value="1"/>
</dbReference>
<dbReference type="AlphaFoldDB" id="A0A2P8D7Q8"/>
<keyword evidence="4" id="KW-1185">Reference proteome</keyword>
<dbReference type="Proteomes" id="UP000240572">
    <property type="component" value="Unassembled WGS sequence"/>
</dbReference>
<dbReference type="EMBL" id="PYGD01000002">
    <property type="protein sequence ID" value="PSK93266.1"/>
    <property type="molecule type" value="Genomic_DNA"/>
</dbReference>
<comment type="similarity">
    <text evidence="1">Belongs to the NAD(P)-dependent epimerase/dehydratase family.</text>
</comment>
<dbReference type="RefSeq" id="WP_106522283.1">
    <property type="nucleotide sequence ID" value="NZ_PYGD01000002.1"/>
</dbReference>
<accession>A0A2P8D7Q8</accession>
<dbReference type="InterPro" id="IPR036291">
    <property type="entry name" value="NAD(P)-bd_dom_sf"/>
</dbReference>
<dbReference type="InterPro" id="IPR001509">
    <property type="entry name" value="Epimerase_deHydtase"/>
</dbReference>
<protein>
    <submittedName>
        <fullName evidence="3">Nucleoside-diphosphate-sugar epimerase</fullName>
    </submittedName>
</protein>
<dbReference type="Gene3D" id="3.40.50.720">
    <property type="entry name" value="NAD(P)-binding Rossmann-like Domain"/>
    <property type="match status" value="1"/>
</dbReference>